<accession>A0A128A1X3</accession>
<organism evidence="2 3">
    <name type="scientific">Nitrosotalea devaniterrae</name>
    <dbReference type="NCBI Taxonomy" id="1078905"/>
    <lineage>
        <taxon>Archaea</taxon>
        <taxon>Nitrososphaerota</taxon>
        <taxon>Nitrososphaeria</taxon>
        <taxon>Nitrosotaleales</taxon>
        <taxon>Nitrosotaleaceae</taxon>
        <taxon>Nitrosotalea</taxon>
    </lineage>
</organism>
<name>A0A128A1X3_9ARCH</name>
<evidence type="ECO:0000256" key="1">
    <source>
        <dbReference type="SAM" id="MobiDB-lite"/>
    </source>
</evidence>
<feature type="region of interest" description="Disordered" evidence="1">
    <location>
        <begin position="19"/>
        <end position="38"/>
    </location>
</feature>
<evidence type="ECO:0008006" key="4">
    <source>
        <dbReference type="Google" id="ProtNLM"/>
    </source>
</evidence>
<proteinExistence type="predicted"/>
<evidence type="ECO:0000313" key="2">
    <source>
        <dbReference type="EMBL" id="CUR51317.1"/>
    </source>
</evidence>
<protein>
    <recommendedName>
        <fullName evidence="4">C2H2-type domain-containing protein</fullName>
    </recommendedName>
</protein>
<dbReference type="Proteomes" id="UP000196239">
    <property type="component" value="Chromosome 1"/>
</dbReference>
<dbReference type="KEGG" id="ndv:NDEV_0552"/>
<reference evidence="3" key="1">
    <citation type="submission" date="2015-10" db="EMBL/GenBank/DDBJ databases">
        <authorList>
            <person name="Lehtovirta-Morley L.E."/>
            <person name="Vieille C."/>
        </authorList>
    </citation>
    <scope>NUCLEOTIDE SEQUENCE [LARGE SCALE GENOMIC DNA]</scope>
</reference>
<keyword evidence="3" id="KW-1185">Reference proteome</keyword>
<sequence>MSILCNICSAEINETEVESHINTPQHMENKSKISPSGKGLNTSVAAMWLKSFNQ</sequence>
<evidence type="ECO:0000313" key="3">
    <source>
        <dbReference type="Proteomes" id="UP000196239"/>
    </source>
</evidence>
<dbReference type="EMBL" id="LN890280">
    <property type="protein sequence ID" value="CUR51317.1"/>
    <property type="molecule type" value="Genomic_DNA"/>
</dbReference>
<gene>
    <name evidence="2" type="ORF">NDEV_0552</name>
</gene>
<dbReference type="AlphaFoldDB" id="A0A128A1X3"/>